<gene>
    <name evidence="1" type="ORF">MTR67_043911</name>
</gene>
<accession>A0AAF0USB3</accession>
<evidence type="ECO:0000313" key="2">
    <source>
        <dbReference type="Proteomes" id="UP001234989"/>
    </source>
</evidence>
<organism evidence="1 2">
    <name type="scientific">Solanum verrucosum</name>
    <dbReference type="NCBI Taxonomy" id="315347"/>
    <lineage>
        <taxon>Eukaryota</taxon>
        <taxon>Viridiplantae</taxon>
        <taxon>Streptophyta</taxon>
        <taxon>Embryophyta</taxon>
        <taxon>Tracheophyta</taxon>
        <taxon>Spermatophyta</taxon>
        <taxon>Magnoliopsida</taxon>
        <taxon>eudicotyledons</taxon>
        <taxon>Gunneridae</taxon>
        <taxon>Pentapetalae</taxon>
        <taxon>asterids</taxon>
        <taxon>lamiids</taxon>
        <taxon>Solanales</taxon>
        <taxon>Solanaceae</taxon>
        <taxon>Solanoideae</taxon>
        <taxon>Solaneae</taxon>
        <taxon>Solanum</taxon>
    </lineage>
</organism>
<keyword evidence="2" id="KW-1185">Reference proteome</keyword>
<protein>
    <submittedName>
        <fullName evidence="1">Uncharacterized protein</fullName>
    </submittedName>
</protein>
<sequence length="114" mass="12412">MLGSTLLSPVLVASHPLIDVEDWTNNVFARFSKHEFWLRSVAVLGHIVSEKRLARLGVRLVDSTKGSVIVTPQTRGAQLAPNAKAQAQANPAEPFATSAWQPHAIKKSNKYISA</sequence>
<dbReference type="AlphaFoldDB" id="A0AAF0USB3"/>
<dbReference type="EMBL" id="CP133621">
    <property type="protein sequence ID" value="WMV50526.1"/>
    <property type="molecule type" value="Genomic_DNA"/>
</dbReference>
<evidence type="ECO:0000313" key="1">
    <source>
        <dbReference type="EMBL" id="WMV50526.1"/>
    </source>
</evidence>
<name>A0AAF0USB3_SOLVR</name>
<reference evidence="1" key="1">
    <citation type="submission" date="2023-08" db="EMBL/GenBank/DDBJ databases">
        <title>A de novo genome assembly of Solanum verrucosum Schlechtendal, a Mexican diploid species geographically isolated from the other diploid A-genome species in potato relatives.</title>
        <authorList>
            <person name="Hosaka K."/>
        </authorList>
    </citation>
    <scope>NUCLEOTIDE SEQUENCE</scope>
    <source>
        <tissue evidence="1">Young leaves</tissue>
    </source>
</reference>
<proteinExistence type="predicted"/>
<dbReference type="Proteomes" id="UP001234989">
    <property type="component" value="Chromosome 10"/>
</dbReference>